<dbReference type="AlphaFoldDB" id="A0A1B6GFI5"/>
<feature type="signal peptide" evidence="2">
    <location>
        <begin position="1"/>
        <end position="23"/>
    </location>
</feature>
<proteinExistence type="predicted"/>
<feature type="region of interest" description="Disordered" evidence="1">
    <location>
        <begin position="419"/>
        <end position="467"/>
    </location>
</feature>
<dbReference type="EMBL" id="GECZ01008588">
    <property type="protein sequence ID" value="JAS61181.1"/>
    <property type="molecule type" value="Transcribed_RNA"/>
</dbReference>
<accession>A0A1B6GFI5</accession>
<evidence type="ECO:0000256" key="2">
    <source>
        <dbReference type="SAM" id="SignalP"/>
    </source>
</evidence>
<gene>
    <name evidence="3" type="ORF">g.34407</name>
</gene>
<organism evidence="3">
    <name type="scientific">Cuerna arida</name>
    <dbReference type="NCBI Taxonomy" id="1464854"/>
    <lineage>
        <taxon>Eukaryota</taxon>
        <taxon>Metazoa</taxon>
        <taxon>Ecdysozoa</taxon>
        <taxon>Arthropoda</taxon>
        <taxon>Hexapoda</taxon>
        <taxon>Insecta</taxon>
        <taxon>Pterygota</taxon>
        <taxon>Neoptera</taxon>
        <taxon>Paraneoptera</taxon>
        <taxon>Hemiptera</taxon>
        <taxon>Auchenorrhyncha</taxon>
        <taxon>Membracoidea</taxon>
        <taxon>Cicadellidae</taxon>
        <taxon>Cicadellinae</taxon>
        <taxon>Proconiini</taxon>
        <taxon>Cuerna</taxon>
    </lineage>
</organism>
<protein>
    <submittedName>
        <fullName evidence="3">Uncharacterized protein</fullName>
    </submittedName>
</protein>
<sequence>MMVQAISVRAIVLCLSLNLVASSKKLAEENSLINDISKEIAEAAANAGVVLAGKWDKNENNDQDSVNKFLDEVVKGSSKKIEVYVKKLAVTRKDNAKVEDTPLFLVMMKLSGSHLKRLTLQRANSLTTGKKFVGTVNYSDEMKENNLLEAVSNSLSNEYEKELKNKIQNKTNKVESLASDKAEGKTFDTNLANLVAFEENTKGREGIMSDLATRSIERDAFVVAKKMSRQVIKKYTHTTTKTVTSSSGESRSISDSKSITMPAGSEIGSNLQGTFFGNDQGIRNLGDYQTMGNREIGEYGSGSTNDFGNYINSQIRAPVLSPYGKVGVSGEFGQRSQFANGYNSVYEKAHNSGFSRGSSSSSYIDNGNSQTGYPCVGLYCGGISDSRVGIINPRDAFDSNMNRGVVDFNRGYNIGTGREGGYYHGSSQQQSSSSKKLVSDSSSSQSSSRIGYNRSPDSRRINIYPEFEGDSKPLPYKSIYPNTYESGNLLGLGGKEIYSSSSSMSDMKSSADSKSSKSSSSRFYNYGTEGKNNIYTPDAAYLYGGQGSSAGSQYSKLARSSSKKAASSSSSDSSKSYESNSFNGLRPLY</sequence>
<feature type="compositionally biased region" description="Low complexity" evidence="1">
    <location>
        <begin position="539"/>
        <end position="581"/>
    </location>
</feature>
<evidence type="ECO:0000313" key="3">
    <source>
        <dbReference type="EMBL" id="JAS61181.1"/>
    </source>
</evidence>
<name>A0A1B6GFI5_9HEMI</name>
<evidence type="ECO:0000256" key="1">
    <source>
        <dbReference type="SAM" id="MobiDB-lite"/>
    </source>
</evidence>
<feature type="region of interest" description="Disordered" evidence="1">
    <location>
        <begin position="501"/>
        <end position="589"/>
    </location>
</feature>
<keyword evidence="2" id="KW-0732">Signal</keyword>
<reference evidence="3" key="1">
    <citation type="submission" date="2015-11" db="EMBL/GenBank/DDBJ databases">
        <title>De novo transcriptome assembly of four potential Pierce s Disease insect vectors from Arizona vineyards.</title>
        <authorList>
            <person name="Tassone E.E."/>
        </authorList>
    </citation>
    <scope>NUCLEOTIDE SEQUENCE</scope>
</reference>
<feature type="compositionally biased region" description="Low complexity" evidence="1">
    <location>
        <begin position="426"/>
        <end position="448"/>
    </location>
</feature>
<feature type="chain" id="PRO_5008583508" evidence="2">
    <location>
        <begin position="24"/>
        <end position="589"/>
    </location>
</feature>